<keyword evidence="2" id="KW-0813">Transport</keyword>
<evidence type="ECO:0000313" key="13">
    <source>
        <dbReference type="Proteomes" id="UP001642540"/>
    </source>
</evidence>
<evidence type="ECO:0000256" key="9">
    <source>
        <dbReference type="SAM" id="MobiDB-lite"/>
    </source>
</evidence>
<dbReference type="InterPro" id="IPR000595">
    <property type="entry name" value="cNMP-bd_dom"/>
</dbReference>
<keyword evidence="7" id="KW-1071">Ligand-gated ion channel</keyword>
<dbReference type="SUPFAM" id="SSF81324">
    <property type="entry name" value="Voltage-gated potassium channels"/>
    <property type="match status" value="3"/>
</dbReference>
<evidence type="ECO:0000256" key="2">
    <source>
        <dbReference type="ARBA" id="ARBA00022448"/>
    </source>
</evidence>
<evidence type="ECO:0000256" key="6">
    <source>
        <dbReference type="ARBA" id="ARBA00023136"/>
    </source>
</evidence>
<feature type="region of interest" description="Disordered" evidence="9">
    <location>
        <begin position="31"/>
        <end position="95"/>
    </location>
</feature>
<feature type="transmembrane region" description="Helical" evidence="10">
    <location>
        <begin position="483"/>
        <end position="506"/>
    </location>
</feature>
<evidence type="ECO:0000256" key="7">
    <source>
        <dbReference type="ARBA" id="ARBA00023286"/>
    </source>
</evidence>
<feature type="transmembrane region" description="Helical" evidence="10">
    <location>
        <begin position="1192"/>
        <end position="1212"/>
    </location>
</feature>
<proteinExistence type="predicted"/>
<dbReference type="Pfam" id="PF00027">
    <property type="entry name" value="cNMP_binding"/>
    <property type="match status" value="3"/>
</dbReference>
<dbReference type="Proteomes" id="UP001642540">
    <property type="component" value="Unassembled WGS sequence"/>
</dbReference>
<keyword evidence="4 10" id="KW-1133">Transmembrane helix</keyword>
<evidence type="ECO:0000256" key="3">
    <source>
        <dbReference type="ARBA" id="ARBA00022692"/>
    </source>
</evidence>
<dbReference type="PANTHER" id="PTHR45638:SF19">
    <property type="entry name" value="CYCLIC NUCLEOTIDE-BINDING DOMAIN-CONTAINING PROTEIN"/>
    <property type="match status" value="1"/>
</dbReference>
<comment type="caution">
    <text evidence="12">The sequence shown here is derived from an EMBL/GenBank/DDBJ whole genome shotgun (WGS) entry which is preliminary data.</text>
</comment>
<evidence type="ECO:0000259" key="11">
    <source>
        <dbReference type="PROSITE" id="PS50042"/>
    </source>
</evidence>
<feature type="domain" description="Cyclic nucleotide-binding" evidence="11">
    <location>
        <begin position="769"/>
        <end position="870"/>
    </location>
</feature>
<comment type="subcellular location">
    <subcellularLocation>
        <location evidence="1">Membrane</location>
        <topology evidence="1">Multi-pass membrane protein</topology>
    </subcellularLocation>
</comment>
<feature type="domain" description="Cyclic nucleotide-binding" evidence="11">
    <location>
        <begin position="266"/>
        <end position="367"/>
    </location>
</feature>
<dbReference type="Gene3D" id="1.10.287.70">
    <property type="match status" value="2"/>
</dbReference>
<sequence>MPFKKNKLYEKKMVVGMRKTKDRIAEKFLRGKKRSNENASEFYGGSDEEANQWEDVEQKKKDDMAKPGARKHTHDKDVPGLHPNLAQDAHKKPKETRIIPKKQLRSIQGRLNELRAKKSAPIVTNSEALPLDHGRSAGNVSIRNVLATFRMKNKQPLSLYYRIKPIALPRVIKLIARFGLLWEMVMYLMIVMTFCAISFSAFFAFFEQASLKTLPFFNAKVEEYYKYLWTYREGVFDVRFMQQFTKTFHEELLFNTCKEMFDKSQLFYKMDATFLRSISKVVEVALYNPNMILCRKGNYANKMYYILQGECQAMSKLNRANASAVIRAGSIVGEANLFFSFPYTTTVETRTCCQFIILHKKHLLPLLDQYKTELETLRSRSLNKIKEVYDTHQSYGENPILWVKAKTDMENPSYPNADKLRRNMRWGSGLNKEVLEDVVDDSHETVIFETPCSDQSVLKNHLTPYMTCVVPEIMNSEMKWIKLWNFFIMSIAVWYAFFGPFCLVFGESTKLEHYVCTAQNFASGVISLIFLVDVFVEIMGACPVKGYYYQFWNGLKVVTHQPPFYLDCLAALPLYFVNYEIQSVLQIAATLLKVTKLWKTSWLASYEVQWRSSNDPFDKMPNFMKLNTLGYGSPYLYSFFYSAATLTSAGFGDFNPQNRTEMLWAIGFQLFGFYLIGYYTAVLTSALSCVMRPKVALQQQLVSLCQFMNHYHLREHLKDRVIEYFVLQHQLRGGVSLDNYGAIMYDAPEYMRNDVLYLEVCDLLEGVPIFSKVEADAIISLSQAMTRFIIPPDTTFLQKGEVRRILYVIKSGSMGVYDDEKCHEPVSILEPSCHFGVRDLLFGEPSHYIIRSLSYVCMYSIKHTQFKNLFNDHDDEFGDLIGQEKQRTKHVIREMTVMYSKMAKNVPNPDKPTRIPSWVVIPPRVDATATKVLGQVDPKHIAMVHLLNDEYEDLFRKFKYSGFLRKFLLRKTIHPAGNFSKSWNCVMSLVCCFTVTTLMLETFCYMRMPWFRVFQSHLDWVNYVDIYLKLHWSYYNPYNGVMITHPLKTATNYILHGSLVMDVAICAPLELIIWALGLTDTWGYGRSATWYSRLRWIRFFQFKRIPIVFHIVHNTFKHRGIILLTLYVTLTVFVCTIVSAIALYIACPWEGNVWKEGDQYRLPICMKNSWPANKYKDLDTNPAVISTVLRRWVLGVYYVSQVILVIGFGDMITLEKSDIVLLVFMCVFGFIFMRCVIADMTAAEVDSDEARANFVENMIVLDLVMKREKVPSRVSSSVMSHLRYTWSRSRGLQPRELFGDLHPVLESELYRNLVGEQLKKVPIFHSFSPTVLRSLCSYMKKLYILRGERIMRFGNLEYEMCIILAGKVLIADQHLNYVCSLGPGESFGECSMIYGSARRHNAIAACNTELYILSSYNFQNFLERYPNFKSNFKKNMASGKRDYFEKILDRKMEKAKGLSKEKKKEMLDTFAQRSRAVKDLVGQKEDLEEEGLDYKSNRNRFFGYGQLDDNLPLIYIAEPQMRM</sequence>
<reference evidence="12 13" key="1">
    <citation type="submission" date="2024-08" db="EMBL/GenBank/DDBJ databases">
        <authorList>
            <person name="Cucini C."/>
            <person name="Frati F."/>
        </authorList>
    </citation>
    <scope>NUCLEOTIDE SEQUENCE [LARGE SCALE GENOMIC DNA]</scope>
</reference>
<protein>
    <recommendedName>
        <fullName evidence="11">Cyclic nucleotide-binding domain-containing protein</fullName>
    </recommendedName>
</protein>
<evidence type="ECO:0000256" key="10">
    <source>
        <dbReference type="SAM" id="Phobius"/>
    </source>
</evidence>
<evidence type="ECO:0000256" key="5">
    <source>
        <dbReference type="ARBA" id="ARBA00023065"/>
    </source>
</evidence>
<dbReference type="InterPro" id="IPR014710">
    <property type="entry name" value="RmlC-like_jellyroll"/>
</dbReference>
<feature type="transmembrane region" description="Helical" evidence="10">
    <location>
        <begin position="663"/>
        <end position="690"/>
    </location>
</feature>
<evidence type="ECO:0000256" key="8">
    <source>
        <dbReference type="ARBA" id="ARBA00023303"/>
    </source>
</evidence>
<dbReference type="PROSITE" id="PS00888">
    <property type="entry name" value="CNMP_BINDING_1"/>
    <property type="match status" value="1"/>
</dbReference>
<feature type="transmembrane region" description="Helical" evidence="10">
    <location>
        <begin position="1121"/>
        <end position="1146"/>
    </location>
</feature>
<feature type="transmembrane region" description="Helical" evidence="10">
    <location>
        <begin position="518"/>
        <end position="536"/>
    </location>
</feature>
<dbReference type="InterPro" id="IPR018488">
    <property type="entry name" value="cNMP-bd_CS"/>
</dbReference>
<feature type="transmembrane region" description="Helical" evidence="10">
    <location>
        <begin position="184"/>
        <end position="206"/>
    </location>
</feature>
<organism evidence="12 13">
    <name type="scientific">Orchesella dallaii</name>
    <dbReference type="NCBI Taxonomy" id="48710"/>
    <lineage>
        <taxon>Eukaryota</taxon>
        <taxon>Metazoa</taxon>
        <taxon>Ecdysozoa</taxon>
        <taxon>Arthropoda</taxon>
        <taxon>Hexapoda</taxon>
        <taxon>Collembola</taxon>
        <taxon>Entomobryomorpha</taxon>
        <taxon>Entomobryoidea</taxon>
        <taxon>Orchesellidae</taxon>
        <taxon>Orchesellinae</taxon>
        <taxon>Orchesella</taxon>
    </lineage>
</organism>
<feature type="transmembrane region" description="Helical" evidence="10">
    <location>
        <begin position="1219"/>
        <end position="1243"/>
    </location>
</feature>
<keyword evidence="3 10" id="KW-0812">Transmembrane</keyword>
<dbReference type="SUPFAM" id="SSF51206">
    <property type="entry name" value="cAMP-binding domain-like"/>
    <property type="match status" value="3"/>
</dbReference>
<dbReference type="PANTHER" id="PTHR45638">
    <property type="entry name" value="CYCLIC NUCLEOTIDE-GATED CATION CHANNEL SUBUNIT A"/>
    <property type="match status" value="1"/>
</dbReference>
<keyword evidence="6 10" id="KW-0472">Membrane</keyword>
<dbReference type="PROSITE" id="PS50042">
    <property type="entry name" value="CNMP_BINDING_3"/>
    <property type="match status" value="3"/>
</dbReference>
<feature type="transmembrane region" description="Helical" evidence="10">
    <location>
        <begin position="629"/>
        <end position="651"/>
    </location>
</feature>
<name>A0ABP1SA48_9HEXA</name>
<accession>A0ABP1SA48</accession>
<keyword evidence="5" id="KW-0406">Ion transport</keyword>
<evidence type="ECO:0000313" key="12">
    <source>
        <dbReference type="EMBL" id="CAL8148468.1"/>
    </source>
</evidence>
<dbReference type="Pfam" id="PF07885">
    <property type="entry name" value="Ion_trans_2"/>
    <property type="match status" value="1"/>
</dbReference>
<feature type="compositionally biased region" description="Acidic residues" evidence="9">
    <location>
        <begin position="46"/>
        <end position="55"/>
    </location>
</feature>
<gene>
    <name evidence="12" type="ORF">ODALV1_LOCUS31433</name>
</gene>
<keyword evidence="8" id="KW-0407">Ion channel</keyword>
<dbReference type="SMART" id="SM00100">
    <property type="entry name" value="cNMP"/>
    <property type="match status" value="3"/>
</dbReference>
<dbReference type="InterPro" id="IPR050866">
    <property type="entry name" value="CNG_cation_channel"/>
</dbReference>
<feature type="compositionally biased region" description="Basic and acidic residues" evidence="9">
    <location>
        <begin position="56"/>
        <end position="65"/>
    </location>
</feature>
<evidence type="ECO:0000256" key="4">
    <source>
        <dbReference type="ARBA" id="ARBA00022989"/>
    </source>
</evidence>
<dbReference type="CDD" id="cd00038">
    <property type="entry name" value="CAP_ED"/>
    <property type="match status" value="3"/>
</dbReference>
<dbReference type="Gene3D" id="2.60.120.10">
    <property type="entry name" value="Jelly Rolls"/>
    <property type="match status" value="3"/>
</dbReference>
<keyword evidence="13" id="KW-1185">Reference proteome</keyword>
<dbReference type="Gene3D" id="1.10.287.630">
    <property type="entry name" value="Helix hairpin bin"/>
    <property type="match status" value="1"/>
</dbReference>
<dbReference type="InterPro" id="IPR018490">
    <property type="entry name" value="cNMP-bd_dom_sf"/>
</dbReference>
<dbReference type="EMBL" id="CAXLJM020000170">
    <property type="protein sequence ID" value="CAL8148468.1"/>
    <property type="molecule type" value="Genomic_DNA"/>
</dbReference>
<feature type="domain" description="Cyclic nucleotide-binding" evidence="11">
    <location>
        <begin position="1323"/>
        <end position="1422"/>
    </location>
</feature>
<evidence type="ECO:0000256" key="1">
    <source>
        <dbReference type="ARBA" id="ARBA00004141"/>
    </source>
</evidence>
<dbReference type="InterPro" id="IPR013099">
    <property type="entry name" value="K_chnl_dom"/>
</dbReference>